<evidence type="ECO:0000256" key="6">
    <source>
        <dbReference type="SAM" id="MobiDB-lite"/>
    </source>
</evidence>
<dbReference type="RefSeq" id="XP_067821266.1">
    <property type="nucleotide sequence ID" value="XM_067959899.1"/>
</dbReference>
<feature type="compositionally biased region" description="Basic residues" evidence="6">
    <location>
        <begin position="906"/>
        <end position="920"/>
    </location>
</feature>
<dbReference type="InterPro" id="IPR001841">
    <property type="entry name" value="Znf_RING"/>
</dbReference>
<keyword evidence="10" id="KW-1185">Reference proteome</keyword>
<dbReference type="OrthoDB" id="757982at2759"/>
<feature type="compositionally biased region" description="Basic and acidic residues" evidence="6">
    <location>
        <begin position="306"/>
        <end position="318"/>
    </location>
</feature>
<dbReference type="PROSITE" id="PS51050">
    <property type="entry name" value="ZF_CW"/>
    <property type="match status" value="3"/>
</dbReference>
<dbReference type="InterPro" id="IPR011124">
    <property type="entry name" value="Znf_CW"/>
</dbReference>
<feature type="compositionally biased region" description="Basic and acidic residues" evidence="6">
    <location>
        <begin position="446"/>
        <end position="470"/>
    </location>
</feature>
<feature type="compositionally biased region" description="Polar residues" evidence="6">
    <location>
        <begin position="325"/>
        <end position="334"/>
    </location>
</feature>
<dbReference type="SMART" id="SM00184">
    <property type="entry name" value="RING"/>
    <property type="match status" value="2"/>
</dbReference>
<feature type="domain" description="CW-type" evidence="8">
    <location>
        <begin position="842"/>
        <end position="895"/>
    </location>
</feature>
<evidence type="ECO:0000256" key="4">
    <source>
        <dbReference type="ARBA" id="ARBA00022833"/>
    </source>
</evidence>
<evidence type="ECO:0000313" key="10">
    <source>
        <dbReference type="Proteomes" id="UP000294530"/>
    </source>
</evidence>
<feature type="region of interest" description="Disordered" evidence="6">
    <location>
        <begin position="613"/>
        <end position="691"/>
    </location>
</feature>
<dbReference type="Pfam" id="PF07496">
    <property type="entry name" value="zf-CW"/>
    <property type="match status" value="3"/>
</dbReference>
<reference evidence="9 10" key="1">
    <citation type="journal article" date="2021" name="Genome Biol.">
        <title>AFLAP: assembly-free linkage analysis pipeline using k-mers from genome sequencing data.</title>
        <authorList>
            <person name="Fletcher K."/>
            <person name="Zhang L."/>
            <person name="Gil J."/>
            <person name="Han R."/>
            <person name="Cavanaugh K."/>
            <person name="Michelmore R."/>
        </authorList>
    </citation>
    <scope>NUCLEOTIDE SEQUENCE [LARGE SCALE GENOMIC DNA]</scope>
    <source>
        <strain evidence="9 10">SF5</strain>
    </source>
</reference>
<keyword evidence="3 5" id="KW-0863">Zinc-finger</keyword>
<evidence type="ECO:0000256" key="5">
    <source>
        <dbReference type="PROSITE-ProRule" id="PRU00146"/>
    </source>
</evidence>
<feature type="compositionally biased region" description="Polar residues" evidence="6">
    <location>
        <begin position="367"/>
        <end position="376"/>
    </location>
</feature>
<evidence type="ECO:0000313" key="9">
    <source>
        <dbReference type="EMBL" id="TDH71767.1"/>
    </source>
</evidence>
<accession>A0A976IH89</accession>
<dbReference type="PROSITE" id="PS50016">
    <property type="entry name" value="ZF_PHD_2"/>
    <property type="match status" value="1"/>
</dbReference>
<evidence type="ECO:0000256" key="2">
    <source>
        <dbReference type="ARBA" id="ARBA00022737"/>
    </source>
</evidence>
<dbReference type="InterPro" id="IPR013083">
    <property type="entry name" value="Znf_RING/FYVE/PHD"/>
</dbReference>
<keyword evidence="1" id="KW-0479">Metal-binding</keyword>
<proteinExistence type="predicted"/>
<evidence type="ECO:0000259" key="8">
    <source>
        <dbReference type="PROSITE" id="PS51050"/>
    </source>
</evidence>
<feature type="compositionally biased region" description="Basic residues" evidence="6">
    <location>
        <begin position="260"/>
        <end position="286"/>
    </location>
</feature>
<feature type="compositionally biased region" description="Basic and acidic residues" evidence="6">
    <location>
        <begin position="538"/>
        <end position="549"/>
    </location>
</feature>
<dbReference type="InterPro" id="IPR019786">
    <property type="entry name" value="Zinc_finger_PHD-type_CS"/>
</dbReference>
<dbReference type="CDD" id="cd15565">
    <property type="entry name" value="PHD2_NSD"/>
    <property type="match status" value="1"/>
</dbReference>
<dbReference type="GeneID" id="94345570"/>
<feature type="region of interest" description="Disordered" evidence="6">
    <location>
        <begin position="238"/>
        <end position="470"/>
    </location>
</feature>
<feature type="compositionally biased region" description="Basic and acidic residues" evidence="6">
    <location>
        <begin position="377"/>
        <end position="411"/>
    </location>
</feature>
<feature type="region of interest" description="Disordered" evidence="6">
    <location>
        <begin position="506"/>
        <end position="556"/>
    </location>
</feature>
<dbReference type="PROSITE" id="PS01359">
    <property type="entry name" value="ZF_PHD_1"/>
    <property type="match status" value="1"/>
</dbReference>
<dbReference type="InterPro" id="IPR001965">
    <property type="entry name" value="Znf_PHD"/>
</dbReference>
<feature type="compositionally biased region" description="Basic residues" evidence="6">
    <location>
        <begin position="528"/>
        <end position="537"/>
    </location>
</feature>
<protein>
    <submittedName>
        <fullName evidence="9">Uncharacterized protein</fullName>
    </submittedName>
</protein>
<feature type="region of interest" description="Disordered" evidence="6">
    <location>
        <begin position="895"/>
        <end position="920"/>
    </location>
</feature>
<dbReference type="SUPFAM" id="SSF57903">
    <property type="entry name" value="FYVE/PHD zinc finger"/>
    <property type="match status" value="1"/>
</dbReference>
<dbReference type="CDD" id="cd15566">
    <property type="entry name" value="PHD3_NSD"/>
    <property type="match status" value="1"/>
</dbReference>
<dbReference type="KEGG" id="blac:94345570"/>
<dbReference type="Pfam" id="PF23004">
    <property type="entry name" value="PHDvar_NSD"/>
    <property type="match status" value="1"/>
</dbReference>
<feature type="compositionally biased region" description="Basic and acidic residues" evidence="6">
    <location>
        <begin position="37"/>
        <end position="46"/>
    </location>
</feature>
<dbReference type="GO" id="GO:0008270">
    <property type="term" value="F:zinc ion binding"/>
    <property type="evidence" value="ECO:0007669"/>
    <property type="project" value="UniProtKB-KW"/>
</dbReference>
<dbReference type="Gene3D" id="3.30.40.10">
    <property type="entry name" value="Zinc/RING finger domain, C3HC4 (zinc finger)"/>
    <property type="match status" value="2"/>
</dbReference>
<feature type="domain" description="CW-type" evidence="8">
    <location>
        <begin position="556"/>
        <end position="609"/>
    </location>
</feature>
<dbReference type="Pfam" id="PF23011">
    <property type="entry name" value="PHD-1st_NSD"/>
    <property type="match status" value="1"/>
</dbReference>
<evidence type="ECO:0000256" key="1">
    <source>
        <dbReference type="ARBA" id="ARBA00022723"/>
    </source>
</evidence>
<dbReference type="GO" id="GO:0006338">
    <property type="term" value="P:chromatin remodeling"/>
    <property type="evidence" value="ECO:0007669"/>
    <property type="project" value="UniProtKB-ARBA"/>
</dbReference>
<feature type="compositionally biased region" description="Low complexity" evidence="6">
    <location>
        <begin position="1"/>
        <end position="18"/>
    </location>
</feature>
<feature type="compositionally biased region" description="Basic and acidic residues" evidence="6">
    <location>
        <begin position="348"/>
        <end position="361"/>
    </location>
</feature>
<dbReference type="InterPro" id="IPR055198">
    <property type="entry name" value="NSD_PHD"/>
</dbReference>
<dbReference type="AlphaFoldDB" id="A0A976IH89"/>
<feature type="compositionally biased region" description="Basic residues" evidence="6">
    <location>
        <begin position="618"/>
        <end position="629"/>
    </location>
</feature>
<feature type="domain" description="PHD-type" evidence="7">
    <location>
        <begin position="69"/>
        <end position="120"/>
    </location>
</feature>
<dbReference type="SMART" id="SM00249">
    <property type="entry name" value="PHD"/>
    <property type="match status" value="3"/>
</dbReference>
<dbReference type="InterPro" id="IPR019787">
    <property type="entry name" value="Znf_PHD-finger"/>
</dbReference>
<organism evidence="9 10">
    <name type="scientific">Bremia lactucae</name>
    <name type="common">Lettuce downy mildew</name>
    <dbReference type="NCBI Taxonomy" id="4779"/>
    <lineage>
        <taxon>Eukaryota</taxon>
        <taxon>Sar</taxon>
        <taxon>Stramenopiles</taxon>
        <taxon>Oomycota</taxon>
        <taxon>Peronosporomycetes</taxon>
        <taxon>Peronosporales</taxon>
        <taxon>Peronosporaceae</taxon>
        <taxon>Bremia</taxon>
    </lineage>
</organism>
<dbReference type="InterPro" id="IPR059153">
    <property type="entry name" value="NSD_PHD-1st"/>
</dbReference>
<gene>
    <name evidence="9" type="ORF">CCR75_001798</name>
</gene>
<feature type="compositionally biased region" description="Basic and acidic residues" evidence="6">
    <location>
        <begin position="238"/>
        <end position="253"/>
    </location>
</feature>
<sequence length="1136" mass="126104">MADSDASSGSSSSSSSDSVLIRVPLDQNRRQKLRAQLQEDQRRQLERQLSAADSSRTPKLEADAERMKEHICVVCECEGDNLVVCAGPCISAFHVKCLPPSSEAADAVQGVWLCPNCKSKTHACFHCKETGMETLTDESMSSEVGHKPVRKCRALSCGKFYHHECITQFPLARIAINTHFICPLHTCATCNQSGAQQEAVRCMRCPVAYHAKCLPRQCVRQISSKLIICPNHSDKKENHRKWKEGIEDDRRSEASGTSTGKKKKKREKRDKKKKKKKKKKVKHKREHGHDDEMDESSGKKRKRCKKELADDGNERPWIESKGTVGLTNADTNRTVFAAVESPASASRRIQECLEEALGKSDEDSDGSRTSSVAQPTQEREDLSGQSKDVVRKVHEQEALASGRQEESRQTRAIDTTNSPIPSSPVPVSPFNDEDSFEAQSSADEGNLERKRQKERQENALRVERTEQVKTAEGETKLEVVKPLGVNAVASNSKLKHVISEGIVEGAGGSCAPPSAETTVRTPRGSKGYGKKKRKNKVKRETPRSLKRDMSEDEEEEVSEAKWVQCDSCKKWRTVPKDFNLDAMPKHWYCHMNTWDTRFASCAVAEEVVKTKLSPPANKNKRRNKLKVKSKSTASSAGDDIGYSSNESGRIKRSGGANRGSMTDVTLVDEKEKSGRPKHKDKGTKKRKMTKQLKEKYREVKWVQCESTQCGKWRVVPSSINFDRLPAVWYCHLNTWAPELAKCSAPNPTEVDTIWFNKTTKEGRVSKKARAASVSGNVTPASSVATTASGGGTSIVAIAGVSGINRVGMMTGQSTFSVNSCAMHSVKGRGGRTHNNTNGTGVKKTVLEWAQCEKCNKWRKLPQHIKSSTLPDKWYCSMNHWDLSRAKCSIPEEADQEPLPVAPHSGSRWHKVGHKGQRPRRGKLSYSDLLYGSTGQLRKAYTLESSTLSFEYEGTTYYRDDQYKNSSMYVSPAAMSAAATMAGWSDQIMQETQCNSDVKVDALAPPTPPQASIDQVAAVLLESMDLRRRRSVIELFDAVNAAYQRSEATINGLASLAMVTAALGQLEHRGLVERVGECLNEKMEKETEQQRRIESLFNSAFSVPIHYRKVPTRPLKASKCWKFGAKVLALSSAANSS</sequence>
<dbReference type="InterPro" id="IPR011011">
    <property type="entry name" value="Znf_FYVE_PHD"/>
</dbReference>
<dbReference type="Pfam" id="PF22908">
    <property type="entry name" value="PHD_NSD"/>
    <property type="match status" value="1"/>
</dbReference>
<comment type="caution">
    <text evidence="9">The sequence shown here is derived from an EMBL/GenBank/DDBJ whole genome shotgun (WGS) entry which is preliminary data.</text>
</comment>
<dbReference type="EMBL" id="SHOA02000015">
    <property type="protein sequence ID" value="TDH71767.1"/>
    <property type="molecule type" value="Genomic_DNA"/>
</dbReference>
<feature type="region of interest" description="Disordered" evidence="6">
    <location>
        <begin position="1"/>
        <end position="60"/>
    </location>
</feature>
<evidence type="ECO:0000256" key="3">
    <source>
        <dbReference type="ARBA" id="ARBA00022771"/>
    </source>
</evidence>
<dbReference type="PANTHER" id="PTHR46235:SF3">
    <property type="entry name" value="PHD FINGER-CONTAINING PROTEIN DDB_G0268158"/>
    <property type="match status" value="1"/>
</dbReference>
<dbReference type="InterPro" id="IPR055197">
    <property type="entry name" value="PHDvar_NSD"/>
</dbReference>
<dbReference type="PANTHER" id="PTHR46235">
    <property type="entry name" value="PHD FINGER-CONTAINING PROTEIN DDB_G0268158"/>
    <property type="match status" value="1"/>
</dbReference>
<dbReference type="Gene3D" id="3.30.40.100">
    <property type="match status" value="3"/>
</dbReference>
<keyword evidence="2" id="KW-0677">Repeat</keyword>
<name>A0A976IH89_BRELC</name>
<feature type="compositionally biased region" description="Basic residues" evidence="6">
    <location>
        <begin position="675"/>
        <end position="690"/>
    </location>
</feature>
<feature type="domain" description="CW-type" evidence="8">
    <location>
        <begin position="695"/>
        <end position="750"/>
    </location>
</feature>
<keyword evidence="4" id="KW-0862">Zinc</keyword>
<evidence type="ECO:0000259" key="7">
    <source>
        <dbReference type="PROSITE" id="PS50016"/>
    </source>
</evidence>
<dbReference type="Proteomes" id="UP000294530">
    <property type="component" value="Unassembled WGS sequence"/>
</dbReference>